<evidence type="ECO:0000313" key="5">
    <source>
        <dbReference type="EMBL" id="CAC5385226.1"/>
    </source>
</evidence>
<dbReference type="InterPro" id="IPR012337">
    <property type="entry name" value="RNaseH-like_sf"/>
</dbReference>
<dbReference type="Gene3D" id="1.10.443.10">
    <property type="entry name" value="Intergrase catalytic core"/>
    <property type="match status" value="1"/>
</dbReference>
<reference evidence="5 6" key="1">
    <citation type="submission" date="2020-06" db="EMBL/GenBank/DDBJ databases">
        <authorList>
            <person name="Li R."/>
            <person name="Bekaert M."/>
        </authorList>
    </citation>
    <scope>NUCLEOTIDE SEQUENCE [LARGE SCALE GENOMIC DNA]</scope>
    <source>
        <strain evidence="6">wild</strain>
    </source>
</reference>
<feature type="compositionally biased region" description="Polar residues" evidence="3">
    <location>
        <begin position="36"/>
        <end position="45"/>
    </location>
</feature>
<feature type="region of interest" description="Disordered" evidence="3">
    <location>
        <begin position="1"/>
        <end position="118"/>
    </location>
</feature>
<sequence>MDDPLTDNSEDAIKLRQAESRAKAKRRDKARDKQRTSPYSRSNEFGNDKGNADLFRRPGTSYPEESLKGRSPTLPRMFTPSLNTTVERRATSASIATQKVTLPTSAQRKPQDSSLGSSSKTVKYIPNLLERDYEYKNLSSSSSTFLVGSLNHNLTFWKDTLQANNFVLNVISTGYLIPFFKNQSAAHLNNNISAIKHPCFVETAIKKLLDCGAAIKCKHCIPHVVNPSMVSVNVKDKIVYTDASSFAAAGYTVETFKKVVHKMWTHEEKQKSSTYRELKAVLITLNSLMKYFHSRLVKMYTDNQNVVRISTAWSMNAELQVSAIEIFNLCVQNSISIEVEWVPREENKIADFYSKMFDFDDWHISDIHFKYSNSLWGPFTCDVFADSNNNKVPMFFSPHWCPGTGGVDAFAYDWSLYNCWIVPPIKLISRSVLHLSKCQGKGVLVTPKWTSSVFWPIIWSLIENSFHSFVKRFIEYKQPRGFFQKGSDPNSIFLADRLSFNVLRFQFSYWKDLQTIQNPSLRDFASKLPNIAEASKSKNTVKKYSYAFKRFSVWCSNYDLCPLPASVTTVAVYLSFLIQSEVSSSVLNGAFYGIKWEHDLNLYSNVFSSDFLSIVLEGGVRILSKPVNKKELITHDIIKRVIDKFGLSINLADFRICCLVLLSYAGFLRYSELSHLKAPNLRFYDSHVEITIVSSKTDVYRQGNVVVIAKTNSDLCPVAILCDYRIVPIIWTSI</sequence>
<dbReference type="GO" id="GO:0015074">
    <property type="term" value="P:DNA integration"/>
    <property type="evidence" value="ECO:0007669"/>
    <property type="project" value="InterPro"/>
</dbReference>
<dbReference type="EMBL" id="CACVKT020003691">
    <property type="protein sequence ID" value="CAC5385226.1"/>
    <property type="molecule type" value="Genomic_DNA"/>
</dbReference>
<dbReference type="Pfam" id="PF00075">
    <property type="entry name" value="RNase_H"/>
    <property type="match status" value="1"/>
</dbReference>
<name>A0A6J8BNN9_MYTCO</name>
<accession>A0A6J8BNN9</accession>
<dbReference type="GO" id="GO:0004523">
    <property type="term" value="F:RNA-DNA hybrid ribonuclease activity"/>
    <property type="evidence" value="ECO:0007669"/>
    <property type="project" value="InterPro"/>
</dbReference>
<keyword evidence="1" id="KW-0238">DNA-binding</keyword>
<proteinExistence type="predicted"/>
<organism evidence="5 6">
    <name type="scientific">Mytilus coruscus</name>
    <name type="common">Sea mussel</name>
    <dbReference type="NCBI Taxonomy" id="42192"/>
    <lineage>
        <taxon>Eukaryota</taxon>
        <taxon>Metazoa</taxon>
        <taxon>Spiralia</taxon>
        <taxon>Lophotrochozoa</taxon>
        <taxon>Mollusca</taxon>
        <taxon>Bivalvia</taxon>
        <taxon>Autobranchia</taxon>
        <taxon>Pteriomorphia</taxon>
        <taxon>Mytilida</taxon>
        <taxon>Mytiloidea</taxon>
        <taxon>Mytilidae</taxon>
        <taxon>Mytilinae</taxon>
        <taxon>Mytilus</taxon>
    </lineage>
</organism>
<protein>
    <recommendedName>
        <fullName evidence="4">RNase H type-1 domain-containing protein</fullName>
    </recommendedName>
</protein>
<evidence type="ECO:0000259" key="4">
    <source>
        <dbReference type="Pfam" id="PF00075"/>
    </source>
</evidence>
<dbReference type="PANTHER" id="PTHR34605:SF6">
    <property type="entry name" value="TYR RECOMBINASE DOMAIN-CONTAINING PROTEIN"/>
    <property type="match status" value="1"/>
</dbReference>
<dbReference type="Proteomes" id="UP000507470">
    <property type="component" value="Unassembled WGS sequence"/>
</dbReference>
<evidence type="ECO:0000313" key="6">
    <source>
        <dbReference type="Proteomes" id="UP000507470"/>
    </source>
</evidence>
<dbReference type="AlphaFoldDB" id="A0A6J8BNN9"/>
<dbReference type="Gene3D" id="1.10.150.130">
    <property type="match status" value="1"/>
</dbReference>
<dbReference type="GO" id="GO:0006310">
    <property type="term" value="P:DNA recombination"/>
    <property type="evidence" value="ECO:0007669"/>
    <property type="project" value="UniProtKB-KW"/>
</dbReference>
<dbReference type="GO" id="GO:0003677">
    <property type="term" value="F:DNA binding"/>
    <property type="evidence" value="ECO:0007669"/>
    <property type="project" value="UniProtKB-KW"/>
</dbReference>
<dbReference type="PANTHER" id="PTHR34605">
    <property type="entry name" value="PHAGE_INTEGRASE DOMAIN-CONTAINING PROTEIN"/>
    <property type="match status" value="1"/>
</dbReference>
<feature type="compositionally biased region" description="Polar residues" evidence="3">
    <location>
        <begin position="80"/>
        <end position="118"/>
    </location>
</feature>
<evidence type="ECO:0000256" key="1">
    <source>
        <dbReference type="ARBA" id="ARBA00023125"/>
    </source>
</evidence>
<dbReference type="Gene3D" id="3.30.420.10">
    <property type="entry name" value="Ribonuclease H-like superfamily/Ribonuclease H"/>
    <property type="match status" value="1"/>
</dbReference>
<dbReference type="OrthoDB" id="6062799at2759"/>
<feature type="compositionally biased region" description="Basic and acidic residues" evidence="3">
    <location>
        <begin position="46"/>
        <end position="56"/>
    </location>
</feature>
<feature type="compositionally biased region" description="Basic and acidic residues" evidence="3">
    <location>
        <begin position="11"/>
        <end position="22"/>
    </location>
</feature>
<dbReference type="InterPro" id="IPR013762">
    <property type="entry name" value="Integrase-like_cat_sf"/>
</dbReference>
<dbReference type="InterPro" id="IPR011010">
    <property type="entry name" value="DNA_brk_join_enz"/>
</dbReference>
<dbReference type="CDD" id="cd09275">
    <property type="entry name" value="RNase_HI_RT_DIRS1"/>
    <property type="match status" value="1"/>
</dbReference>
<feature type="compositionally biased region" description="Acidic residues" evidence="3">
    <location>
        <begin position="1"/>
        <end position="10"/>
    </location>
</feature>
<dbReference type="SUPFAM" id="SSF56349">
    <property type="entry name" value="DNA breaking-rejoining enzymes"/>
    <property type="match status" value="1"/>
</dbReference>
<dbReference type="SUPFAM" id="SSF47823">
    <property type="entry name" value="lambda integrase-like, N-terminal domain"/>
    <property type="match status" value="1"/>
</dbReference>
<feature type="domain" description="RNase H type-1" evidence="4">
    <location>
        <begin position="236"/>
        <end position="343"/>
    </location>
</feature>
<gene>
    <name evidence="5" type="ORF">MCOR_20793</name>
</gene>
<keyword evidence="6" id="KW-1185">Reference proteome</keyword>
<dbReference type="InterPro" id="IPR036397">
    <property type="entry name" value="RNaseH_sf"/>
</dbReference>
<evidence type="ECO:0000256" key="2">
    <source>
        <dbReference type="ARBA" id="ARBA00023172"/>
    </source>
</evidence>
<dbReference type="InterPro" id="IPR010998">
    <property type="entry name" value="Integrase_recombinase_N"/>
</dbReference>
<dbReference type="InterPro" id="IPR052925">
    <property type="entry name" value="Phage_Integrase-like_Recomb"/>
</dbReference>
<keyword evidence="2" id="KW-0233">DNA recombination</keyword>
<dbReference type="SUPFAM" id="SSF53098">
    <property type="entry name" value="Ribonuclease H-like"/>
    <property type="match status" value="1"/>
</dbReference>
<dbReference type="InterPro" id="IPR002156">
    <property type="entry name" value="RNaseH_domain"/>
</dbReference>
<evidence type="ECO:0000256" key="3">
    <source>
        <dbReference type="SAM" id="MobiDB-lite"/>
    </source>
</evidence>